<keyword evidence="5" id="KW-1185">Reference proteome</keyword>
<dbReference type="Pfam" id="PF00440">
    <property type="entry name" value="TetR_N"/>
    <property type="match status" value="1"/>
</dbReference>
<feature type="domain" description="HTH tetR-type" evidence="3">
    <location>
        <begin position="14"/>
        <end position="74"/>
    </location>
</feature>
<dbReference type="InterPro" id="IPR001647">
    <property type="entry name" value="HTH_TetR"/>
</dbReference>
<dbReference type="Proteomes" id="UP000193484">
    <property type="component" value="Unassembled WGS sequence"/>
</dbReference>
<dbReference type="STRING" id="1793.AWC04_15955"/>
<feature type="DNA-binding region" description="H-T-H motif" evidence="2">
    <location>
        <begin position="37"/>
        <end position="56"/>
    </location>
</feature>
<evidence type="ECO:0000256" key="2">
    <source>
        <dbReference type="PROSITE-ProRule" id="PRU00335"/>
    </source>
</evidence>
<accession>A0A1X1R5N8</accession>
<dbReference type="GO" id="GO:0003700">
    <property type="term" value="F:DNA-binding transcription factor activity"/>
    <property type="evidence" value="ECO:0007669"/>
    <property type="project" value="TreeGrafter"/>
</dbReference>
<dbReference type="PANTHER" id="PTHR30055">
    <property type="entry name" value="HTH-TYPE TRANSCRIPTIONAL REGULATOR RUTR"/>
    <property type="match status" value="1"/>
</dbReference>
<dbReference type="AlphaFoldDB" id="A0A1X1R5N8"/>
<keyword evidence="1 2" id="KW-0238">DNA-binding</keyword>
<gene>
    <name evidence="4" type="ORF">AWC04_15955</name>
</gene>
<evidence type="ECO:0000313" key="4">
    <source>
        <dbReference type="EMBL" id="ORV00043.1"/>
    </source>
</evidence>
<dbReference type="InterPro" id="IPR050109">
    <property type="entry name" value="HTH-type_TetR-like_transc_reg"/>
</dbReference>
<protein>
    <submittedName>
        <fullName evidence="4">TetR family transcriptional regulator</fullName>
    </submittedName>
</protein>
<organism evidence="4 5">
    <name type="scientific">Mycolicibacterium fallax</name>
    <name type="common">Mycobacterium fallax</name>
    <dbReference type="NCBI Taxonomy" id="1793"/>
    <lineage>
        <taxon>Bacteria</taxon>
        <taxon>Bacillati</taxon>
        <taxon>Actinomycetota</taxon>
        <taxon>Actinomycetes</taxon>
        <taxon>Mycobacteriales</taxon>
        <taxon>Mycobacteriaceae</taxon>
        <taxon>Mycolicibacterium</taxon>
    </lineage>
</organism>
<dbReference type="EMBL" id="LQOJ01000050">
    <property type="protein sequence ID" value="ORV00043.1"/>
    <property type="molecule type" value="Genomic_DNA"/>
</dbReference>
<reference evidence="4 5" key="1">
    <citation type="submission" date="2016-01" db="EMBL/GenBank/DDBJ databases">
        <title>The new phylogeny of the genus Mycobacterium.</title>
        <authorList>
            <person name="Tarcisio F."/>
            <person name="Conor M."/>
            <person name="Antonella G."/>
            <person name="Elisabetta G."/>
            <person name="Giulia F.S."/>
            <person name="Sara T."/>
            <person name="Anna F."/>
            <person name="Clotilde B."/>
            <person name="Roberto B."/>
            <person name="Veronica D.S."/>
            <person name="Fabio R."/>
            <person name="Monica P."/>
            <person name="Olivier J."/>
            <person name="Enrico T."/>
            <person name="Nicola S."/>
        </authorList>
    </citation>
    <scope>NUCLEOTIDE SEQUENCE [LARGE SCALE GENOMIC DNA]</scope>
    <source>
        <strain evidence="4 5">DSM 44179</strain>
    </source>
</reference>
<dbReference type="PANTHER" id="PTHR30055:SF187">
    <property type="entry name" value="TRANSCRIPTIONAL REGULATORY PROTEIN"/>
    <property type="match status" value="1"/>
</dbReference>
<dbReference type="OrthoDB" id="5242485at2"/>
<name>A0A1X1R5N8_MYCFA</name>
<dbReference type="SUPFAM" id="SSF46689">
    <property type="entry name" value="Homeodomain-like"/>
    <property type="match status" value="1"/>
</dbReference>
<dbReference type="PROSITE" id="PS50977">
    <property type="entry name" value="HTH_TETR_2"/>
    <property type="match status" value="1"/>
</dbReference>
<comment type="caution">
    <text evidence="4">The sequence shown here is derived from an EMBL/GenBank/DDBJ whole genome shotgun (WGS) entry which is preliminary data.</text>
</comment>
<evidence type="ECO:0000256" key="1">
    <source>
        <dbReference type="ARBA" id="ARBA00023125"/>
    </source>
</evidence>
<dbReference type="Gene3D" id="1.10.357.10">
    <property type="entry name" value="Tetracycline Repressor, domain 2"/>
    <property type="match status" value="1"/>
</dbReference>
<proteinExistence type="predicted"/>
<dbReference type="GO" id="GO:0000976">
    <property type="term" value="F:transcription cis-regulatory region binding"/>
    <property type="evidence" value="ECO:0007669"/>
    <property type="project" value="TreeGrafter"/>
</dbReference>
<sequence>MAARGWEEFGVQTPDPRTRLFEGLADAIIARGYRDTTVADIVRAAKTSKRTFYTHFTSKDDCLLELLDADNVTMIATIRAAVDPEADFPEQITAAVDAYVTVIENRPAVTLTWIREFPALGEAAYPVQRRGMDRFAELLLEITANPGFARAGLAPISRATAVILLGGLRELTAQTMEDGGSITEITAAAIAACIGLVTGPRPTASAAPAGRTD</sequence>
<evidence type="ECO:0000313" key="5">
    <source>
        <dbReference type="Proteomes" id="UP000193484"/>
    </source>
</evidence>
<evidence type="ECO:0000259" key="3">
    <source>
        <dbReference type="PROSITE" id="PS50977"/>
    </source>
</evidence>
<dbReference type="InterPro" id="IPR009057">
    <property type="entry name" value="Homeodomain-like_sf"/>
</dbReference>